<dbReference type="OrthoDB" id="9770238at2"/>
<comment type="similarity">
    <text evidence="4">Belongs to the zinc-containing alcohol dehydrogenase family.</text>
</comment>
<dbReference type="EMBL" id="AODH01000028">
    <property type="protein sequence ID" value="EUJ39343.1"/>
    <property type="molecule type" value="Genomic_DNA"/>
</dbReference>
<organism evidence="6 7">
    <name type="scientific">Brochothrix campestris FSL F6-1037</name>
    <dbReference type="NCBI Taxonomy" id="1265861"/>
    <lineage>
        <taxon>Bacteria</taxon>
        <taxon>Bacillati</taxon>
        <taxon>Bacillota</taxon>
        <taxon>Bacilli</taxon>
        <taxon>Bacillales</taxon>
        <taxon>Listeriaceae</taxon>
        <taxon>Brochothrix</taxon>
    </lineage>
</organism>
<dbReference type="AlphaFoldDB" id="W7D240"/>
<keyword evidence="7" id="KW-1185">Reference proteome</keyword>
<dbReference type="InterPro" id="IPR013154">
    <property type="entry name" value="ADH-like_N"/>
</dbReference>
<dbReference type="InterPro" id="IPR020843">
    <property type="entry name" value="ER"/>
</dbReference>
<dbReference type="CDD" id="cd08236">
    <property type="entry name" value="sugar_DH"/>
    <property type="match status" value="1"/>
</dbReference>
<dbReference type="PATRIC" id="fig|1265861.3.peg.1446"/>
<dbReference type="InterPro" id="IPR036291">
    <property type="entry name" value="NAD(P)-bd_dom_sf"/>
</dbReference>
<feature type="domain" description="Enoyl reductase (ER)" evidence="5">
    <location>
        <begin position="8"/>
        <end position="346"/>
    </location>
</feature>
<proteinExistence type="inferred from homology"/>
<dbReference type="PANTHER" id="PTHR43401">
    <property type="entry name" value="L-THREONINE 3-DEHYDROGENASE"/>
    <property type="match status" value="1"/>
</dbReference>
<dbReference type="SUPFAM" id="SSF51735">
    <property type="entry name" value="NAD(P)-binding Rossmann-fold domains"/>
    <property type="match status" value="1"/>
</dbReference>
<reference evidence="6 7" key="1">
    <citation type="submission" date="2012-12" db="EMBL/GenBank/DDBJ databases">
        <title>Novel taxa of Listeriaceae from agricultural environments in the United States.</title>
        <authorList>
            <person name="den Bakker H.C."/>
            <person name="Allred A."/>
            <person name="Warchocki S."/>
            <person name="Wright E.M."/>
            <person name="Burrell A."/>
            <person name="Nightingale K.K."/>
            <person name="Kephart D."/>
            <person name="Wiedmann M."/>
        </authorList>
    </citation>
    <scope>NUCLEOTIDE SEQUENCE [LARGE SCALE GENOMIC DNA]</scope>
    <source>
        <strain evidence="6 7">FSL F6-1037</strain>
    </source>
</reference>
<dbReference type="InterPro" id="IPR013149">
    <property type="entry name" value="ADH-like_C"/>
</dbReference>
<sequence length="349" mass="37981">MKALRFYQQRTVRLETVPMPTIETVDDVIVRIKAAGICGSDVSRYAKLGPHQAGITFGHEGGGVVVARGTNVTAIEVGDHVAICPSQPCQTCQACLRGQYSQCDQMLVLGAQLPGVFADYVCVPQKMLIPIPQTMPFDELAFVEPTAVVLHGLLKTELRPGSTVAVIGCGTIGLLAIQWARIFGAKMIHAFDIDQMKLQLATTVGAHQTYQSQEATTTLAAFQQQTNTAGVDLVIEASGSPVATEQAFAYAKRGGELLLLGIPYADVTLHRSFFEKIMRHELTIKGSWHSMSAPFPGQAYHTSIHFLNRQQLKVAPLITHRIGLSDLPAMFERIVSDKEIVGKVIIYPE</sequence>
<dbReference type="STRING" id="1265861.BCAMP_07370"/>
<protein>
    <submittedName>
        <fullName evidence="6">Alcohol dehydrogenase GroES</fullName>
    </submittedName>
</protein>
<dbReference type="PROSITE" id="PS00059">
    <property type="entry name" value="ADH_ZINC"/>
    <property type="match status" value="1"/>
</dbReference>
<keyword evidence="2 4" id="KW-0862">Zinc</keyword>
<name>W7D240_9LIST</name>
<comment type="cofactor">
    <cofactor evidence="4">
        <name>Zn(2+)</name>
        <dbReference type="ChEBI" id="CHEBI:29105"/>
    </cofactor>
</comment>
<evidence type="ECO:0000256" key="2">
    <source>
        <dbReference type="ARBA" id="ARBA00022833"/>
    </source>
</evidence>
<accession>W7D240</accession>
<dbReference type="SUPFAM" id="SSF50129">
    <property type="entry name" value="GroES-like"/>
    <property type="match status" value="1"/>
</dbReference>
<evidence type="ECO:0000313" key="6">
    <source>
        <dbReference type="EMBL" id="EUJ39343.1"/>
    </source>
</evidence>
<dbReference type="Pfam" id="PF08240">
    <property type="entry name" value="ADH_N"/>
    <property type="match status" value="1"/>
</dbReference>
<comment type="caution">
    <text evidence="6">The sequence shown here is derived from an EMBL/GenBank/DDBJ whole genome shotgun (WGS) entry which is preliminary data.</text>
</comment>
<dbReference type="InterPro" id="IPR002328">
    <property type="entry name" value="ADH_Zn_CS"/>
</dbReference>
<evidence type="ECO:0000256" key="1">
    <source>
        <dbReference type="ARBA" id="ARBA00022723"/>
    </source>
</evidence>
<gene>
    <name evidence="6" type="ORF">BCAMP_07370</name>
</gene>
<dbReference type="GO" id="GO:0016491">
    <property type="term" value="F:oxidoreductase activity"/>
    <property type="evidence" value="ECO:0007669"/>
    <property type="project" value="UniProtKB-KW"/>
</dbReference>
<dbReference type="RefSeq" id="WP_035314672.1">
    <property type="nucleotide sequence ID" value="NZ_AODH01000028.1"/>
</dbReference>
<dbReference type="Pfam" id="PF00107">
    <property type="entry name" value="ADH_zinc_N"/>
    <property type="match status" value="1"/>
</dbReference>
<keyword evidence="1 4" id="KW-0479">Metal-binding</keyword>
<dbReference type="Gene3D" id="3.90.180.10">
    <property type="entry name" value="Medium-chain alcohol dehydrogenases, catalytic domain"/>
    <property type="match status" value="1"/>
</dbReference>
<dbReference type="Gene3D" id="3.40.50.720">
    <property type="entry name" value="NAD(P)-binding Rossmann-like Domain"/>
    <property type="match status" value="1"/>
</dbReference>
<dbReference type="InterPro" id="IPR011032">
    <property type="entry name" value="GroES-like_sf"/>
</dbReference>
<dbReference type="Proteomes" id="UP000019243">
    <property type="component" value="Unassembled WGS sequence"/>
</dbReference>
<dbReference type="SMART" id="SM00829">
    <property type="entry name" value="PKS_ER"/>
    <property type="match status" value="1"/>
</dbReference>
<keyword evidence="3" id="KW-0560">Oxidoreductase</keyword>
<evidence type="ECO:0000256" key="3">
    <source>
        <dbReference type="ARBA" id="ARBA00023002"/>
    </source>
</evidence>
<dbReference type="InterPro" id="IPR050129">
    <property type="entry name" value="Zn_alcohol_dh"/>
</dbReference>
<evidence type="ECO:0000256" key="4">
    <source>
        <dbReference type="RuleBase" id="RU361277"/>
    </source>
</evidence>
<dbReference type="GO" id="GO:0008270">
    <property type="term" value="F:zinc ion binding"/>
    <property type="evidence" value="ECO:0007669"/>
    <property type="project" value="InterPro"/>
</dbReference>
<dbReference type="PANTHER" id="PTHR43401:SF2">
    <property type="entry name" value="L-THREONINE 3-DEHYDROGENASE"/>
    <property type="match status" value="1"/>
</dbReference>
<evidence type="ECO:0000259" key="5">
    <source>
        <dbReference type="SMART" id="SM00829"/>
    </source>
</evidence>
<evidence type="ECO:0000313" key="7">
    <source>
        <dbReference type="Proteomes" id="UP000019243"/>
    </source>
</evidence>